<dbReference type="EMBL" id="MHKZ01000010">
    <property type="protein sequence ID" value="OGZ00928.1"/>
    <property type="molecule type" value="Genomic_DNA"/>
</dbReference>
<dbReference type="SUPFAM" id="SSF46992">
    <property type="entry name" value="Ribosomal protein S20"/>
    <property type="match status" value="1"/>
</dbReference>
<feature type="region of interest" description="Disordered" evidence="8">
    <location>
        <begin position="1"/>
        <end position="26"/>
    </location>
</feature>
<dbReference type="HAMAP" id="MF_00500">
    <property type="entry name" value="Ribosomal_bS20"/>
    <property type="match status" value="1"/>
</dbReference>
<keyword evidence="4 7" id="KW-0689">Ribosomal protein</keyword>
<evidence type="ECO:0000256" key="4">
    <source>
        <dbReference type="ARBA" id="ARBA00022980"/>
    </source>
</evidence>
<comment type="similarity">
    <text evidence="1 7">Belongs to the bacterial ribosomal protein bS20 family.</text>
</comment>
<accession>A0A1G2CKH9</accession>
<keyword evidence="5 7" id="KW-0687">Ribonucleoprotein</keyword>
<dbReference type="GO" id="GO:0005829">
    <property type="term" value="C:cytosol"/>
    <property type="evidence" value="ECO:0007669"/>
    <property type="project" value="TreeGrafter"/>
</dbReference>
<evidence type="ECO:0000256" key="2">
    <source>
        <dbReference type="ARBA" id="ARBA00022730"/>
    </source>
</evidence>
<dbReference type="InterPro" id="IPR002583">
    <property type="entry name" value="Ribosomal_bS20"/>
</dbReference>
<evidence type="ECO:0000256" key="8">
    <source>
        <dbReference type="SAM" id="MobiDB-lite"/>
    </source>
</evidence>
<organism evidence="9 10">
    <name type="scientific">Candidatus Liptonbacteria bacterium RIFCSPLOWO2_01_FULL_45_15</name>
    <dbReference type="NCBI Taxonomy" id="1798649"/>
    <lineage>
        <taxon>Bacteria</taxon>
        <taxon>Candidatus Liptoniibacteriota</taxon>
    </lineage>
</organism>
<protein>
    <recommendedName>
        <fullName evidence="6 7">Small ribosomal subunit protein bS20</fullName>
    </recommendedName>
</protein>
<dbReference type="GO" id="GO:0070181">
    <property type="term" value="F:small ribosomal subunit rRNA binding"/>
    <property type="evidence" value="ECO:0007669"/>
    <property type="project" value="TreeGrafter"/>
</dbReference>
<dbReference type="PANTHER" id="PTHR33398">
    <property type="entry name" value="30S RIBOSOMAL PROTEIN S20"/>
    <property type="match status" value="1"/>
</dbReference>
<dbReference type="GO" id="GO:0015935">
    <property type="term" value="C:small ribosomal subunit"/>
    <property type="evidence" value="ECO:0007669"/>
    <property type="project" value="TreeGrafter"/>
</dbReference>
<dbReference type="NCBIfam" id="TIGR00029">
    <property type="entry name" value="S20"/>
    <property type="match status" value="1"/>
</dbReference>
<dbReference type="GO" id="GO:0006412">
    <property type="term" value="P:translation"/>
    <property type="evidence" value="ECO:0007669"/>
    <property type="project" value="UniProtKB-UniRule"/>
</dbReference>
<dbReference type="InterPro" id="IPR036510">
    <property type="entry name" value="Ribosomal_bS20_sf"/>
</dbReference>
<dbReference type="Gene3D" id="1.20.58.110">
    <property type="entry name" value="Ribosomal protein S20"/>
    <property type="match status" value="1"/>
</dbReference>
<dbReference type="GO" id="GO:0003735">
    <property type="term" value="F:structural constituent of ribosome"/>
    <property type="evidence" value="ECO:0007669"/>
    <property type="project" value="InterPro"/>
</dbReference>
<keyword evidence="3 7" id="KW-0694">RNA-binding</keyword>
<dbReference type="PANTHER" id="PTHR33398:SF1">
    <property type="entry name" value="SMALL RIBOSOMAL SUBUNIT PROTEIN BS20C"/>
    <property type="match status" value="1"/>
</dbReference>
<dbReference type="Proteomes" id="UP000176287">
    <property type="component" value="Unassembled WGS sequence"/>
</dbReference>
<name>A0A1G2CKH9_9BACT</name>
<sequence length="89" mass="9649">MPITKSAKKARRQSARRKVQNTKRKDAYKGAIKTYKKFIALNGANSSAGEVGAKLSAAYKALDKAAKTGAIKKNKAARLKSRLAKKLSE</sequence>
<dbReference type="AlphaFoldDB" id="A0A1G2CKH9"/>
<evidence type="ECO:0000313" key="9">
    <source>
        <dbReference type="EMBL" id="OGZ00928.1"/>
    </source>
</evidence>
<gene>
    <name evidence="7" type="primary">rpsT</name>
    <name evidence="9" type="ORF">A3B13_02715</name>
</gene>
<feature type="compositionally biased region" description="Basic residues" evidence="8">
    <location>
        <begin position="1"/>
        <end position="22"/>
    </location>
</feature>
<dbReference type="Pfam" id="PF01649">
    <property type="entry name" value="Ribosomal_S20p"/>
    <property type="match status" value="1"/>
</dbReference>
<reference evidence="9 10" key="1">
    <citation type="journal article" date="2016" name="Nat. Commun.">
        <title>Thousands of microbial genomes shed light on interconnected biogeochemical processes in an aquifer system.</title>
        <authorList>
            <person name="Anantharaman K."/>
            <person name="Brown C.T."/>
            <person name="Hug L.A."/>
            <person name="Sharon I."/>
            <person name="Castelle C.J."/>
            <person name="Probst A.J."/>
            <person name="Thomas B.C."/>
            <person name="Singh A."/>
            <person name="Wilkins M.J."/>
            <person name="Karaoz U."/>
            <person name="Brodie E.L."/>
            <person name="Williams K.H."/>
            <person name="Hubbard S.S."/>
            <person name="Banfield J.F."/>
        </authorList>
    </citation>
    <scope>NUCLEOTIDE SEQUENCE [LARGE SCALE GENOMIC DNA]</scope>
</reference>
<evidence type="ECO:0000256" key="7">
    <source>
        <dbReference type="HAMAP-Rule" id="MF_00500"/>
    </source>
</evidence>
<comment type="caution">
    <text evidence="9">The sequence shown here is derived from an EMBL/GenBank/DDBJ whole genome shotgun (WGS) entry which is preliminary data.</text>
</comment>
<dbReference type="STRING" id="1798649.A3B13_02715"/>
<evidence type="ECO:0000256" key="6">
    <source>
        <dbReference type="ARBA" id="ARBA00035136"/>
    </source>
</evidence>
<comment type="function">
    <text evidence="7">Binds directly to 16S ribosomal RNA.</text>
</comment>
<evidence type="ECO:0000256" key="3">
    <source>
        <dbReference type="ARBA" id="ARBA00022884"/>
    </source>
</evidence>
<keyword evidence="2 7" id="KW-0699">rRNA-binding</keyword>
<evidence type="ECO:0000313" key="10">
    <source>
        <dbReference type="Proteomes" id="UP000176287"/>
    </source>
</evidence>
<evidence type="ECO:0000256" key="1">
    <source>
        <dbReference type="ARBA" id="ARBA00007634"/>
    </source>
</evidence>
<evidence type="ECO:0000256" key="5">
    <source>
        <dbReference type="ARBA" id="ARBA00023274"/>
    </source>
</evidence>
<proteinExistence type="inferred from homology"/>